<organism evidence="6 7">
    <name type="scientific">Sinocyclocheilus rhinocerous</name>
    <dbReference type="NCBI Taxonomy" id="307959"/>
    <lineage>
        <taxon>Eukaryota</taxon>
        <taxon>Metazoa</taxon>
        <taxon>Chordata</taxon>
        <taxon>Craniata</taxon>
        <taxon>Vertebrata</taxon>
        <taxon>Euteleostomi</taxon>
        <taxon>Actinopterygii</taxon>
        <taxon>Neopterygii</taxon>
        <taxon>Teleostei</taxon>
        <taxon>Ostariophysi</taxon>
        <taxon>Cypriniformes</taxon>
        <taxon>Cyprinidae</taxon>
        <taxon>Cyprininae</taxon>
        <taxon>Sinocyclocheilus</taxon>
    </lineage>
</organism>
<dbReference type="FunFam" id="1.20.58.670:FF:000003">
    <property type="entry name" value="RAD50-interacting protein 1"/>
    <property type="match status" value="1"/>
</dbReference>
<dbReference type="AlphaFoldDB" id="A0A673KYQ5"/>
<name>A0A673KYQ5_9TELE</name>
<evidence type="ECO:0000256" key="3">
    <source>
        <dbReference type="ARBA" id="ARBA00079551"/>
    </source>
</evidence>
<sequence>MAAPVMQHNKHSSNAPSHLDRTDSRNSESPSEDGNFTDDVVALQKEIGGDLKSLKKVSGLLEQLTLENKQLEEQVLTVSSSVPLRVSAALSTAEESRVKLESLLEKERLLSNTLQQHLQGAQVWADSIGQVLGQLDTLERHMKYLQCLARIEELSDFEEVLTQFHWPFISPPTQTLSPPANAQELNSQLELLVSQLLSLQTSDDLISEKKETPSRPEQSQTPPLSLPIQIMLLPLSKRFRYHFTGNRQTNNLSKPEWYLTQVLIWMGNSSNFMDEKIQPILDRAGAKVNARVELCRGLLTLAQEKLAHDAPRLLYDDALFCHLVDEVLQFEKELRSTHSYPRAYPGVLHILLEETVFQKWLSVERKMAVEKVDAMLSAEGAWSSQYKDITDIDELKAPDCAETFMTLLLVITERYRALPCPQAQLSFLALQKELVDDFRIRLTQVMKEESRQPLSPRYCAILNAANYISTVLSDWGDNVFFLQLQQAAVSVGEEILGPLGATETGRLASLEGSLFEALLALLERLRGDMLGRLLDAVMRDVKEKAQPYCKDRWISLPSQSDQATMSLSSSACPMMLCLRDHLLRLQQMLCLPLFQMFWQSLAERLDSFIYEDLILYNHFNEGGAAQLQYDMTRNLFPLFGHYCKRPENFFKHVKEACIILTLKVGPALLFCDVLKQSEEDEGILNHQQPSPESALNELGVYKLAPSDVQILLNLRSAWCVTGRV</sequence>
<evidence type="ECO:0000313" key="6">
    <source>
        <dbReference type="Ensembl" id="ENSSRHP00000068708.1"/>
    </source>
</evidence>
<dbReference type="GO" id="GO:0070939">
    <property type="term" value="C:Dsl1/NZR complex"/>
    <property type="evidence" value="ECO:0007669"/>
    <property type="project" value="InterPro"/>
</dbReference>
<reference evidence="6" key="1">
    <citation type="submission" date="2025-08" db="UniProtKB">
        <authorList>
            <consortium name="Ensembl"/>
        </authorList>
    </citation>
    <scope>IDENTIFICATION</scope>
</reference>
<proteinExistence type="inferred from homology"/>
<comment type="similarity">
    <text evidence="1">Belongs to the RINT1 family.</text>
</comment>
<dbReference type="Ensembl" id="ENSSRHT00000070582.1">
    <property type="protein sequence ID" value="ENSSRHP00000068708.1"/>
    <property type="gene ID" value="ENSSRHG00000033910.1"/>
</dbReference>
<dbReference type="PROSITE" id="PS51386">
    <property type="entry name" value="RINT1_TIP20"/>
    <property type="match status" value="1"/>
</dbReference>
<dbReference type="GO" id="GO:0006888">
    <property type="term" value="P:endoplasmic reticulum to Golgi vesicle-mediated transport"/>
    <property type="evidence" value="ECO:0007669"/>
    <property type="project" value="InterPro"/>
</dbReference>
<dbReference type="Gene3D" id="1.20.58.670">
    <property type="entry name" value="Dsl1p vesicle tethering complex, Tip20p subunit, domain D"/>
    <property type="match status" value="1"/>
</dbReference>
<dbReference type="InterPro" id="IPR007528">
    <property type="entry name" value="RINT1_Tip20"/>
</dbReference>
<dbReference type="GO" id="GO:0060628">
    <property type="term" value="P:regulation of ER to Golgi vesicle-mediated transport"/>
    <property type="evidence" value="ECO:0007669"/>
    <property type="project" value="TreeGrafter"/>
</dbReference>
<feature type="coiled-coil region" evidence="4">
    <location>
        <begin position="54"/>
        <end position="81"/>
    </location>
</feature>
<evidence type="ECO:0000313" key="7">
    <source>
        <dbReference type="Proteomes" id="UP000472270"/>
    </source>
</evidence>
<dbReference type="InterPro" id="IPR042044">
    <property type="entry name" value="EXOC6PINT-1/Sec15/Tip20_C_dom2"/>
</dbReference>
<feature type="region of interest" description="Disordered" evidence="5">
    <location>
        <begin position="1"/>
        <end position="36"/>
    </location>
</feature>
<reference evidence="6" key="2">
    <citation type="submission" date="2025-09" db="UniProtKB">
        <authorList>
            <consortium name="Ensembl"/>
        </authorList>
    </citation>
    <scope>IDENTIFICATION</scope>
</reference>
<keyword evidence="4" id="KW-0175">Coiled coil</keyword>
<protein>
    <recommendedName>
        <fullName evidence="2">RAD50-interacting protein 1</fullName>
    </recommendedName>
    <alternativeName>
        <fullName evidence="3">RAD50 interactor 1</fullName>
    </alternativeName>
</protein>
<evidence type="ECO:0000256" key="5">
    <source>
        <dbReference type="SAM" id="MobiDB-lite"/>
    </source>
</evidence>
<evidence type="ECO:0000256" key="2">
    <source>
        <dbReference type="ARBA" id="ARBA00073943"/>
    </source>
</evidence>
<dbReference type="GO" id="GO:0006890">
    <property type="term" value="P:retrograde vesicle-mediated transport, Golgi to endoplasmic reticulum"/>
    <property type="evidence" value="ECO:0007669"/>
    <property type="project" value="InterPro"/>
</dbReference>
<evidence type="ECO:0000256" key="4">
    <source>
        <dbReference type="SAM" id="Coils"/>
    </source>
</evidence>
<dbReference type="PANTHER" id="PTHR13520:SF0">
    <property type="entry name" value="RAD50-INTERACTING PROTEIN 1"/>
    <property type="match status" value="1"/>
</dbReference>
<dbReference type="PANTHER" id="PTHR13520">
    <property type="entry name" value="RAD50-INTERACTING PROTEIN 1 RINT-1"/>
    <property type="match status" value="1"/>
</dbReference>
<gene>
    <name evidence="6" type="primary">LOC107725664</name>
</gene>
<accession>A0A673KYQ5</accession>
<dbReference type="Pfam" id="PF04437">
    <property type="entry name" value="RINT1_TIP1"/>
    <property type="match status" value="1"/>
</dbReference>
<keyword evidence="7" id="KW-1185">Reference proteome</keyword>
<evidence type="ECO:0000256" key="1">
    <source>
        <dbReference type="ARBA" id="ARBA00061158"/>
    </source>
</evidence>
<dbReference type="Proteomes" id="UP000472270">
    <property type="component" value="Unassembled WGS sequence"/>
</dbReference>